<evidence type="ECO:0000313" key="7">
    <source>
        <dbReference type="Proteomes" id="UP000198582"/>
    </source>
</evidence>
<dbReference type="PANTHER" id="PTHR14948:SF25">
    <property type="entry name" value="DUF4190 DOMAIN-CONTAINING PROTEIN"/>
    <property type="match status" value="1"/>
</dbReference>
<keyword evidence="4 5" id="KW-0472">Membrane</keyword>
<evidence type="ECO:0000256" key="3">
    <source>
        <dbReference type="ARBA" id="ARBA00022989"/>
    </source>
</evidence>
<keyword evidence="2 5" id="KW-0812">Transmembrane</keyword>
<comment type="subcellular location">
    <subcellularLocation>
        <location evidence="1">Membrane</location>
    </subcellularLocation>
</comment>
<feature type="transmembrane region" description="Helical" evidence="5">
    <location>
        <begin position="78"/>
        <end position="106"/>
    </location>
</feature>
<dbReference type="Pfam" id="PF04505">
    <property type="entry name" value="CD225"/>
    <property type="match status" value="1"/>
</dbReference>
<keyword evidence="3 5" id="KW-1133">Transmembrane helix</keyword>
<evidence type="ECO:0000256" key="5">
    <source>
        <dbReference type="SAM" id="Phobius"/>
    </source>
</evidence>
<evidence type="ECO:0000256" key="1">
    <source>
        <dbReference type="ARBA" id="ARBA00004370"/>
    </source>
</evidence>
<dbReference type="RefSeq" id="WP_091619276.1">
    <property type="nucleotide sequence ID" value="NZ_FOEF01000010.1"/>
</dbReference>
<dbReference type="InterPro" id="IPR007593">
    <property type="entry name" value="CD225/Dispanin_fam"/>
</dbReference>
<gene>
    <name evidence="6" type="ORF">SAMN04489732_11049</name>
</gene>
<dbReference type="Proteomes" id="UP000198582">
    <property type="component" value="Unassembled WGS sequence"/>
</dbReference>
<dbReference type="EMBL" id="FOEF01000010">
    <property type="protein sequence ID" value="SEP45474.1"/>
    <property type="molecule type" value="Genomic_DNA"/>
</dbReference>
<name>A0A1H8XZL4_9PSEU</name>
<dbReference type="AlphaFoldDB" id="A0A1H8XZL4"/>
<proteinExistence type="predicted"/>
<evidence type="ECO:0000313" key="6">
    <source>
        <dbReference type="EMBL" id="SEP45474.1"/>
    </source>
</evidence>
<organism evidence="6 7">
    <name type="scientific">Amycolatopsis saalfeldensis</name>
    <dbReference type="NCBI Taxonomy" id="394193"/>
    <lineage>
        <taxon>Bacteria</taxon>
        <taxon>Bacillati</taxon>
        <taxon>Actinomycetota</taxon>
        <taxon>Actinomycetes</taxon>
        <taxon>Pseudonocardiales</taxon>
        <taxon>Pseudonocardiaceae</taxon>
        <taxon>Amycolatopsis</taxon>
    </lineage>
</organism>
<dbReference type="STRING" id="394193.SAMN04489732_11049"/>
<accession>A0A1H8XZL4</accession>
<dbReference type="OrthoDB" id="9815705at2"/>
<reference evidence="6 7" key="1">
    <citation type="submission" date="2016-10" db="EMBL/GenBank/DDBJ databases">
        <authorList>
            <person name="de Groot N.N."/>
        </authorList>
    </citation>
    <scope>NUCLEOTIDE SEQUENCE [LARGE SCALE GENOMIC DNA]</scope>
    <source>
        <strain evidence="6 7">DSM 44993</strain>
    </source>
</reference>
<sequence length="113" mass="12034">MTGPYPPPGGPYYGPPGYGPPSYGPPPDNNLVWAILSTVLCCLPLGIVSIVKSSQVNSLWFQGFHAEAHKAAADARKWAMWSAITTGILLLLYIVFIVVMVVIVGVSASTYTP</sequence>
<dbReference type="PANTHER" id="PTHR14948">
    <property type="entry name" value="NG5"/>
    <property type="match status" value="1"/>
</dbReference>
<protein>
    <submittedName>
        <fullName evidence="6">Interferon-induced transmembrane protein</fullName>
    </submittedName>
</protein>
<evidence type="ECO:0000256" key="4">
    <source>
        <dbReference type="ARBA" id="ARBA00023136"/>
    </source>
</evidence>
<dbReference type="InterPro" id="IPR051423">
    <property type="entry name" value="CD225/Dispanin"/>
</dbReference>
<dbReference type="GO" id="GO:0016020">
    <property type="term" value="C:membrane"/>
    <property type="evidence" value="ECO:0007669"/>
    <property type="project" value="UniProtKB-SubCell"/>
</dbReference>
<feature type="transmembrane region" description="Helical" evidence="5">
    <location>
        <begin position="31"/>
        <end position="51"/>
    </location>
</feature>
<keyword evidence="7" id="KW-1185">Reference proteome</keyword>
<evidence type="ECO:0000256" key="2">
    <source>
        <dbReference type="ARBA" id="ARBA00022692"/>
    </source>
</evidence>